<organism evidence="2 3">
    <name type="scientific">Caenorhabditis nigoni</name>
    <dbReference type="NCBI Taxonomy" id="1611254"/>
    <lineage>
        <taxon>Eukaryota</taxon>
        <taxon>Metazoa</taxon>
        <taxon>Ecdysozoa</taxon>
        <taxon>Nematoda</taxon>
        <taxon>Chromadorea</taxon>
        <taxon>Rhabditida</taxon>
        <taxon>Rhabditina</taxon>
        <taxon>Rhabditomorpha</taxon>
        <taxon>Rhabditoidea</taxon>
        <taxon>Rhabditidae</taxon>
        <taxon>Peloderinae</taxon>
        <taxon>Caenorhabditis</taxon>
    </lineage>
</organism>
<dbReference type="OrthoDB" id="5885272at2759"/>
<feature type="domain" description="F-box" evidence="1">
    <location>
        <begin position="2"/>
        <end position="50"/>
    </location>
</feature>
<protein>
    <recommendedName>
        <fullName evidence="1">F-box domain-containing protein</fullName>
    </recommendedName>
</protein>
<dbReference type="EMBL" id="PDUG01000001">
    <property type="protein sequence ID" value="PIC54442.1"/>
    <property type="molecule type" value="Genomic_DNA"/>
</dbReference>
<proteinExistence type="predicted"/>
<evidence type="ECO:0000313" key="3">
    <source>
        <dbReference type="Proteomes" id="UP000230233"/>
    </source>
</evidence>
<accession>A0A2G5VRQ9</accession>
<name>A0A2G5VRQ9_9PELO</name>
<dbReference type="InterPro" id="IPR012885">
    <property type="entry name" value="F-box_Sdz-33"/>
</dbReference>
<reference evidence="3" key="1">
    <citation type="submission" date="2017-10" db="EMBL/GenBank/DDBJ databases">
        <title>Rapid genome shrinkage in a self-fertile nematode reveals novel sperm competition proteins.</title>
        <authorList>
            <person name="Yin D."/>
            <person name="Schwarz E.M."/>
            <person name="Thomas C.G."/>
            <person name="Felde R.L."/>
            <person name="Korf I.F."/>
            <person name="Cutter A.D."/>
            <person name="Schartner C.M."/>
            <person name="Ralston E.J."/>
            <person name="Meyer B.J."/>
            <person name="Haag E.S."/>
        </authorList>
    </citation>
    <scope>NUCLEOTIDE SEQUENCE [LARGE SCALE GENOMIC DNA]</scope>
    <source>
        <strain evidence="3">JU1422</strain>
    </source>
</reference>
<dbReference type="PANTHER" id="PTHR21503">
    <property type="entry name" value="F-BOX-CONTAINING HYPOTHETICAL PROTEIN C.ELEGANS"/>
    <property type="match status" value="1"/>
</dbReference>
<dbReference type="AlphaFoldDB" id="A0A2G5VRQ9"/>
<dbReference type="PANTHER" id="PTHR21503:SF52">
    <property type="entry name" value="F-BOX DOMAIN-CONTAINING PROTEIN"/>
    <property type="match status" value="1"/>
</dbReference>
<dbReference type="Proteomes" id="UP000230233">
    <property type="component" value="Chromosome I"/>
</dbReference>
<sequence length="304" mass="35134">MPIALLNFPTDLLGDVFKQCNPFDLYCFSKCSKRARSCVKLGNTKSWKIKNHSMLYIAVCGINPNYKFEQTTDPKDYFMRKSLSDSEEVMFIETGEISELFAYLLDTFGIRKVETLMFCAYDSDDFVTISRAMIDRNVEIEELLFSHVDGEGAEDLMSLTNQMNITNKLLCWHPFPLHFQHQMTQFPKDIEFRTSHWLTIDQLLNCTCVRIELYKSMLSNQELDQFLRKWKTADGFPNLQYLEIESEKIDDKSPILDMIPPIRARLPGVDGVRIMKEDGREGLLSVDFGNSPTLKLVISDPSNE</sequence>
<dbReference type="InterPro" id="IPR001810">
    <property type="entry name" value="F-box_dom"/>
</dbReference>
<keyword evidence="3" id="KW-1185">Reference proteome</keyword>
<dbReference type="PROSITE" id="PS50181">
    <property type="entry name" value="FBOX"/>
    <property type="match status" value="1"/>
</dbReference>
<evidence type="ECO:0000259" key="1">
    <source>
        <dbReference type="PROSITE" id="PS50181"/>
    </source>
</evidence>
<dbReference type="Pfam" id="PF00646">
    <property type="entry name" value="F-box"/>
    <property type="match status" value="1"/>
</dbReference>
<gene>
    <name evidence="2" type="primary">Cnig_chr_I.g3695</name>
    <name evidence="2" type="ORF">B9Z55_003695</name>
</gene>
<dbReference type="Pfam" id="PF07735">
    <property type="entry name" value="FBA_2"/>
    <property type="match status" value="1"/>
</dbReference>
<comment type="caution">
    <text evidence="2">The sequence shown here is derived from an EMBL/GenBank/DDBJ whole genome shotgun (WGS) entry which is preliminary data.</text>
</comment>
<evidence type="ECO:0000313" key="2">
    <source>
        <dbReference type="EMBL" id="PIC54442.1"/>
    </source>
</evidence>